<dbReference type="InterPro" id="IPR002123">
    <property type="entry name" value="Plipid/glycerol_acylTrfase"/>
</dbReference>
<keyword evidence="1" id="KW-1133">Transmembrane helix</keyword>
<evidence type="ECO:0000313" key="3">
    <source>
        <dbReference type="EMBL" id="KAK4521153.1"/>
    </source>
</evidence>
<dbReference type="InterPro" id="IPR052744">
    <property type="entry name" value="GPAT/DAPAT"/>
</dbReference>
<keyword evidence="1" id="KW-0472">Membrane</keyword>
<organism evidence="3 4">
    <name type="scientific">Mucor velutinosus</name>
    <dbReference type="NCBI Taxonomy" id="708070"/>
    <lineage>
        <taxon>Eukaryota</taxon>
        <taxon>Fungi</taxon>
        <taxon>Fungi incertae sedis</taxon>
        <taxon>Mucoromycota</taxon>
        <taxon>Mucoromycotina</taxon>
        <taxon>Mucoromycetes</taxon>
        <taxon>Mucorales</taxon>
        <taxon>Mucorineae</taxon>
        <taxon>Mucoraceae</taxon>
        <taxon>Mucor</taxon>
    </lineage>
</organism>
<keyword evidence="4" id="KW-1185">Reference proteome</keyword>
<protein>
    <recommendedName>
        <fullName evidence="2">Phospholipid/glycerol acyltransferase domain-containing protein</fullName>
    </recommendedName>
</protein>
<dbReference type="SMART" id="SM00563">
    <property type="entry name" value="PlsC"/>
    <property type="match status" value="1"/>
</dbReference>
<feature type="transmembrane region" description="Helical" evidence="1">
    <location>
        <begin position="455"/>
        <end position="477"/>
    </location>
</feature>
<dbReference type="RefSeq" id="XP_064687819.1">
    <property type="nucleotide sequence ID" value="XM_064832264.1"/>
</dbReference>
<reference evidence="3 4" key="1">
    <citation type="submission" date="2022-11" db="EMBL/GenBank/DDBJ databases">
        <title>Mucor velutinosus strain NIH1002 WGS.</title>
        <authorList>
            <person name="Subramanian P."/>
            <person name="Mullikin J.C."/>
            <person name="Segre J.A."/>
            <person name="Zelazny A.M."/>
        </authorList>
    </citation>
    <scope>NUCLEOTIDE SEQUENCE [LARGE SCALE GENOMIC DNA]</scope>
    <source>
        <strain evidence="3 4">NIH1002</strain>
    </source>
</reference>
<comment type="caution">
    <text evidence="3">The sequence shown here is derived from an EMBL/GenBank/DDBJ whole genome shotgun (WGS) entry which is preliminary data.</text>
</comment>
<dbReference type="Pfam" id="PF01553">
    <property type="entry name" value="Acyltransferase"/>
    <property type="match status" value="1"/>
</dbReference>
<dbReference type="EMBL" id="JASEJX010000006">
    <property type="protein sequence ID" value="KAK4521153.1"/>
    <property type="molecule type" value="Genomic_DNA"/>
</dbReference>
<dbReference type="CDD" id="cd07992">
    <property type="entry name" value="LPLAT_AAK14816-like"/>
    <property type="match status" value="1"/>
</dbReference>
<feature type="transmembrane region" description="Helical" evidence="1">
    <location>
        <begin position="6"/>
        <end position="25"/>
    </location>
</feature>
<keyword evidence="1" id="KW-0812">Transmembrane</keyword>
<dbReference type="AlphaFoldDB" id="A0AAN7I3U6"/>
<sequence>MFTELSYLSYDLTVCLLSFLVYIFFREVRPRGSHRIPKEGPVIFVVAPHANQFVDPLLVMKECGRRTSMLIAEKSMHQRGVGTFARMLNAIPVIRPQDLATRGKGTVSVSDSKEEGGGGQQTYILGTKTEFTKQLFPKDTLVLVGPHTEGCKAEVVQVISDTELVIKHPFKSTISLENEQFKYKCIPHVEQSSVFKAVHEELNRGGCITIFPEGGSHDRVEMLPLKAGVTLMALGAMAQYPGLDVKIVPVGLNYFHAHRFRSRAVIEFGEPLTISERYVEMFKNGGEEKRLACGTLLGKIYDSLKSVTLNAESYETLMLIQAARRLYKPANRKLHISQVVDLNRRFLIGYNMFKDEPKVKELEQRVLAYNQLLKYHGIRDHQVQKTKLGGKHTVYLIFKRFIIMSLLALLDFPGAILNLPVIVIARIISQKKADAALKGSSVKIAGRDVLATWKLLVGLVLVPSLYSFYSFVVFLVLFKTTHYDIGTLVRIAIATWFSIAAVTLASLQFGEIGLDIAKSLKPMIVSVLDPSGAETLRQNREILSVNITNLINEYGPKAFPDFDADYISKMKVAPTPVASRSSSSSSFNLTNVKIPTIFHQNKVLDTLHDHHLFNWSYNKANSDENPGFLGIGHYFTRSGATTPTLLGGSSRSSSFSAATNIDEDPLAIPSIRIEDVYHITKD</sequence>
<evidence type="ECO:0000259" key="2">
    <source>
        <dbReference type="SMART" id="SM00563"/>
    </source>
</evidence>
<dbReference type="PANTHER" id="PTHR31605">
    <property type="entry name" value="GLYCEROL-3-PHOSPHATE O-ACYLTRANSFERASE 1"/>
    <property type="match status" value="1"/>
</dbReference>
<dbReference type="Proteomes" id="UP001304243">
    <property type="component" value="Unassembled WGS sequence"/>
</dbReference>
<dbReference type="GO" id="GO:0016287">
    <property type="term" value="F:glycerone-phosphate O-acyltransferase activity"/>
    <property type="evidence" value="ECO:0007669"/>
    <property type="project" value="TreeGrafter"/>
</dbReference>
<evidence type="ECO:0000313" key="4">
    <source>
        <dbReference type="Proteomes" id="UP001304243"/>
    </source>
</evidence>
<dbReference type="GeneID" id="89956784"/>
<gene>
    <name evidence="3" type="ORF">ATC70_013098</name>
</gene>
<evidence type="ECO:0000256" key="1">
    <source>
        <dbReference type="SAM" id="Phobius"/>
    </source>
</evidence>
<name>A0AAN7I3U6_9FUNG</name>
<feature type="domain" description="Phospholipid/glycerol acyltransferase" evidence="2">
    <location>
        <begin position="43"/>
        <end position="255"/>
    </location>
</feature>
<dbReference type="SUPFAM" id="SSF69593">
    <property type="entry name" value="Glycerol-3-phosphate (1)-acyltransferase"/>
    <property type="match status" value="1"/>
</dbReference>
<dbReference type="GO" id="GO:0008654">
    <property type="term" value="P:phospholipid biosynthetic process"/>
    <property type="evidence" value="ECO:0007669"/>
    <property type="project" value="TreeGrafter"/>
</dbReference>
<proteinExistence type="predicted"/>
<dbReference type="PANTHER" id="PTHR31605:SF0">
    <property type="entry name" value="GLYCEROL-3-PHOSPHATE O-ACYLTRANSFERASE 1"/>
    <property type="match status" value="1"/>
</dbReference>
<feature type="transmembrane region" description="Helical" evidence="1">
    <location>
        <begin position="489"/>
        <end position="509"/>
    </location>
</feature>
<dbReference type="GO" id="GO:0004366">
    <property type="term" value="F:glycerol-3-phosphate O-acyltransferase activity"/>
    <property type="evidence" value="ECO:0007669"/>
    <property type="project" value="TreeGrafter"/>
</dbReference>
<feature type="transmembrane region" description="Helical" evidence="1">
    <location>
        <begin position="401"/>
        <end position="428"/>
    </location>
</feature>
<accession>A0AAN7I3U6</accession>